<dbReference type="EMBL" id="RDBE01000006">
    <property type="protein sequence ID" value="RLV49512.1"/>
    <property type="molecule type" value="Genomic_DNA"/>
</dbReference>
<evidence type="ECO:0000313" key="1">
    <source>
        <dbReference type="EMBL" id="RLV49512.1"/>
    </source>
</evidence>
<sequence>MRAIPEVLHTGPFTRSRALELGVSRHMFEGQRFVRIHPKVWRLNAYEMTDADWILAAALGLPDDARLTGMTRIQQLGLDAGPHFPLRFVLARDHHQRLDGVFLHRTKQLAPHDAYAVEPAGAFIAYCATARTIEAIGVGDWLLHHGHLTLGQLRELALRDLWRLGAQEALWISHHLDGLSRSLPESQLRAMITFSGLPAPIVNQPVRGAVQRVALADLEIRPPGLAIEYEGEQHQVDRDQYLADLDRYADLRRADQPYLQVTKELLRRPRQLLGRIHRELVRLGYAGPAPDLATDRWHQLICPLRAAVGDRGRRTVDVNER</sequence>
<gene>
    <name evidence="1" type="ORF">D9V37_06145</name>
</gene>
<proteinExistence type="predicted"/>
<organism evidence="1 2">
    <name type="scientific">Nocardioides mangrovicus</name>
    <dbReference type="NCBI Taxonomy" id="2478913"/>
    <lineage>
        <taxon>Bacteria</taxon>
        <taxon>Bacillati</taxon>
        <taxon>Actinomycetota</taxon>
        <taxon>Actinomycetes</taxon>
        <taxon>Propionibacteriales</taxon>
        <taxon>Nocardioidaceae</taxon>
        <taxon>Nocardioides</taxon>
    </lineage>
</organism>
<keyword evidence="2" id="KW-1185">Reference proteome</keyword>
<accession>A0A3L8P3D6</accession>
<reference evidence="1 2" key="1">
    <citation type="submission" date="2018-10" db="EMBL/GenBank/DDBJ databases">
        <title>Marmoricola sp. 4Q3S-7 whole genome shotgun sequence.</title>
        <authorList>
            <person name="Li F."/>
        </authorList>
    </citation>
    <scope>NUCLEOTIDE SEQUENCE [LARGE SCALE GENOMIC DNA]</scope>
    <source>
        <strain evidence="1 2">4Q3S-7</strain>
    </source>
</reference>
<comment type="caution">
    <text evidence="1">The sequence shown here is derived from an EMBL/GenBank/DDBJ whole genome shotgun (WGS) entry which is preliminary data.</text>
</comment>
<evidence type="ECO:0008006" key="3">
    <source>
        <dbReference type="Google" id="ProtNLM"/>
    </source>
</evidence>
<evidence type="ECO:0000313" key="2">
    <source>
        <dbReference type="Proteomes" id="UP000281708"/>
    </source>
</evidence>
<name>A0A3L8P3D6_9ACTN</name>
<protein>
    <recommendedName>
        <fullName evidence="3">DUF559 domain-containing protein</fullName>
    </recommendedName>
</protein>
<dbReference type="Proteomes" id="UP000281708">
    <property type="component" value="Unassembled WGS sequence"/>
</dbReference>
<dbReference type="AlphaFoldDB" id="A0A3L8P3D6"/>